<dbReference type="PANTHER" id="PTHR10383:SF9">
    <property type="entry name" value="SERINE INCORPORATOR, ISOFORM F"/>
    <property type="match status" value="1"/>
</dbReference>
<organism evidence="9">
    <name type="scientific">Entomoneis paludosa</name>
    <dbReference type="NCBI Taxonomy" id="265537"/>
    <lineage>
        <taxon>Eukaryota</taxon>
        <taxon>Sar</taxon>
        <taxon>Stramenopiles</taxon>
        <taxon>Ochrophyta</taxon>
        <taxon>Bacillariophyta</taxon>
        <taxon>Bacillariophyceae</taxon>
        <taxon>Bacillariophycidae</taxon>
        <taxon>Entomoneidaceae</taxon>
        <taxon>Entomoneis</taxon>
    </lineage>
</organism>
<feature type="transmembrane region" description="Helical" evidence="7">
    <location>
        <begin position="267"/>
        <end position="285"/>
    </location>
</feature>
<evidence type="ECO:0000256" key="5">
    <source>
        <dbReference type="ARBA" id="ARBA00023136"/>
    </source>
</evidence>
<comment type="similarity">
    <text evidence="2">Belongs to the TDE1 family.</text>
</comment>
<feature type="transmembrane region" description="Helical" evidence="7">
    <location>
        <begin position="105"/>
        <end position="124"/>
    </location>
</feature>
<feature type="signal peptide" evidence="8">
    <location>
        <begin position="1"/>
        <end position="19"/>
    </location>
</feature>
<dbReference type="Pfam" id="PF03348">
    <property type="entry name" value="Serinc"/>
    <property type="match status" value="1"/>
</dbReference>
<comment type="subcellular location">
    <subcellularLocation>
        <location evidence="1">Membrane</location>
        <topology evidence="1">Multi-pass membrane protein</topology>
    </subcellularLocation>
</comment>
<evidence type="ECO:0008006" key="10">
    <source>
        <dbReference type="Google" id="ProtNLM"/>
    </source>
</evidence>
<feature type="transmembrane region" description="Helical" evidence="7">
    <location>
        <begin position="209"/>
        <end position="231"/>
    </location>
</feature>
<accession>A0A7S2VBZ7</accession>
<keyword evidence="8" id="KW-0732">Signal</keyword>
<keyword evidence="3 7" id="KW-0812">Transmembrane</keyword>
<feature type="compositionally biased region" description="Acidic residues" evidence="6">
    <location>
        <begin position="364"/>
        <end position="380"/>
    </location>
</feature>
<feature type="transmembrane region" description="Helical" evidence="7">
    <location>
        <begin position="49"/>
        <end position="70"/>
    </location>
</feature>
<feature type="transmembrane region" description="Helical" evidence="7">
    <location>
        <begin position="136"/>
        <end position="152"/>
    </location>
</feature>
<keyword evidence="4 7" id="KW-1133">Transmembrane helix</keyword>
<feature type="region of interest" description="Disordered" evidence="6">
    <location>
        <begin position="334"/>
        <end position="384"/>
    </location>
</feature>
<evidence type="ECO:0000256" key="6">
    <source>
        <dbReference type="SAM" id="MobiDB-lite"/>
    </source>
</evidence>
<dbReference type="InterPro" id="IPR005016">
    <property type="entry name" value="TDE1/TMS"/>
</dbReference>
<gene>
    <name evidence="9" type="ORF">APAL1065_LOCUS4561</name>
</gene>
<dbReference type="AlphaFoldDB" id="A0A7S2VBZ7"/>
<evidence type="ECO:0000313" key="9">
    <source>
        <dbReference type="EMBL" id="CAD9949292.1"/>
    </source>
</evidence>
<evidence type="ECO:0000256" key="8">
    <source>
        <dbReference type="SAM" id="SignalP"/>
    </source>
</evidence>
<protein>
    <recommendedName>
        <fullName evidence="10">Serine incorporator</fullName>
    </recommendedName>
</protein>
<feature type="transmembrane region" description="Helical" evidence="7">
    <location>
        <begin position="305"/>
        <end position="323"/>
    </location>
</feature>
<sequence>MGSLVSCVATGLGFCFCSACSSLLGACCGNDKPSTVPPSVTSGRKRSVFLLVIALGLALAFQYGVAPWLVDNEDFTGFIAENWLEGCEQYDSVELRESCAGNQGVYRVSASAVVFFCLAAIVVVAKPTFNREVWPAKYVLFLFLCAATIFIPNEPLFSDVFLNVGRVGGAAFICLQQLIVIDMAYAWNDSWVAKADTAESEEMGSGRKWLGAILTSAFCMFAGAIGGIAVLFIHFTGCTSNDAFIIVTIIMMVLITAAQLSGEEGNLLSSAAVSLWAVFLCYTAVAKNPDESCNPQYGEQDKIGVVLSIIVMGISMCWTGWSYTAEDRLTQAKSNEEPLVRESSNSNGSSRKVSGVVTGYGTSPDEEDRHEEAIDEDDEANSPKHLSNSWKLNIMLACITCWMAMALTSWGEIIGDGTAANASVGRVGMWIVISSQWLVLALYLWTLVAPRLFPDRDFS</sequence>
<evidence type="ECO:0000256" key="1">
    <source>
        <dbReference type="ARBA" id="ARBA00004141"/>
    </source>
</evidence>
<feature type="compositionally biased region" description="Low complexity" evidence="6">
    <location>
        <begin position="341"/>
        <end position="357"/>
    </location>
</feature>
<evidence type="ECO:0000256" key="7">
    <source>
        <dbReference type="SAM" id="Phobius"/>
    </source>
</evidence>
<feature type="chain" id="PRO_5030933937" description="Serine incorporator" evidence="8">
    <location>
        <begin position="20"/>
        <end position="459"/>
    </location>
</feature>
<dbReference type="PANTHER" id="PTHR10383">
    <property type="entry name" value="SERINE INCORPORATOR"/>
    <property type="match status" value="1"/>
</dbReference>
<feature type="transmembrane region" description="Helical" evidence="7">
    <location>
        <begin position="243"/>
        <end position="261"/>
    </location>
</feature>
<evidence type="ECO:0000256" key="4">
    <source>
        <dbReference type="ARBA" id="ARBA00022989"/>
    </source>
</evidence>
<keyword evidence="5 7" id="KW-0472">Membrane</keyword>
<dbReference type="GO" id="GO:0016020">
    <property type="term" value="C:membrane"/>
    <property type="evidence" value="ECO:0007669"/>
    <property type="project" value="UniProtKB-SubCell"/>
</dbReference>
<dbReference type="EMBL" id="HBHT01006823">
    <property type="protein sequence ID" value="CAD9949292.1"/>
    <property type="molecule type" value="Transcribed_RNA"/>
</dbReference>
<feature type="transmembrane region" description="Helical" evidence="7">
    <location>
        <begin position="427"/>
        <end position="448"/>
    </location>
</feature>
<proteinExistence type="inferred from homology"/>
<evidence type="ECO:0000256" key="3">
    <source>
        <dbReference type="ARBA" id="ARBA00022692"/>
    </source>
</evidence>
<evidence type="ECO:0000256" key="2">
    <source>
        <dbReference type="ARBA" id="ARBA00006665"/>
    </source>
</evidence>
<feature type="transmembrane region" description="Helical" evidence="7">
    <location>
        <begin position="394"/>
        <end position="415"/>
    </location>
</feature>
<reference evidence="9" key="1">
    <citation type="submission" date="2021-01" db="EMBL/GenBank/DDBJ databases">
        <authorList>
            <person name="Corre E."/>
            <person name="Pelletier E."/>
            <person name="Niang G."/>
            <person name="Scheremetjew M."/>
            <person name="Finn R."/>
            <person name="Kale V."/>
            <person name="Holt S."/>
            <person name="Cochrane G."/>
            <person name="Meng A."/>
            <person name="Brown T."/>
            <person name="Cohen L."/>
        </authorList>
    </citation>
    <scope>NUCLEOTIDE SEQUENCE</scope>
    <source>
        <strain evidence="9">CCMP125</strain>
    </source>
</reference>
<name>A0A7S2VBZ7_9STRA</name>